<keyword evidence="3" id="KW-1185">Reference proteome</keyword>
<reference evidence="2 3" key="1">
    <citation type="submission" date="2024-04" db="EMBL/GenBank/DDBJ databases">
        <title>Phyllosticta paracitricarpa is synonymous to the EU quarantine fungus P. citricarpa based on phylogenomic analyses.</title>
        <authorList>
            <consortium name="Lawrence Berkeley National Laboratory"/>
            <person name="Van ingen-buijs V.A."/>
            <person name="Van westerhoven A.C."/>
            <person name="Haridas S."/>
            <person name="Skiadas P."/>
            <person name="Martin F."/>
            <person name="Groenewald J.Z."/>
            <person name="Crous P.W."/>
            <person name="Seidl M.F."/>
        </authorList>
    </citation>
    <scope>NUCLEOTIDE SEQUENCE [LARGE SCALE GENOMIC DNA]</scope>
    <source>
        <strain evidence="2 3">CPC 17464</strain>
    </source>
</reference>
<accession>A0ABR1LKR0</accession>
<evidence type="ECO:0000256" key="1">
    <source>
        <dbReference type="SAM" id="MobiDB-lite"/>
    </source>
</evidence>
<comment type="caution">
    <text evidence="2">The sequence shown here is derived from an EMBL/GenBank/DDBJ whole genome shotgun (WGS) entry which is preliminary data.</text>
</comment>
<feature type="compositionally biased region" description="Low complexity" evidence="1">
    <location>
        <begin position="178"/>
        <end position="197"/>
    </location>
</feature>
<proteinExistence type="predicted"/>
<dbReference type="EMBL" id="JBBPEH010000007">
    <property type="protein sequence ID" value="KAK7535793.1"/>
    <property type="molecule type" value="Genomic_DNA"/>
</dbReference>
<organism evidence="2 3">
    <name type="scientific">Phyllosticta citribraziliensis</name>
    <dbReference type="NCBI Taxonomy" id="989973"/>
    <lineage>
        <taxon>Eukaryota</taxon>
        <taxon>Fungi</taxon>
        <taxon>Dikarya</taxon>
        <taxon>Ascomycota</taxon>
        <taxon>Pezizomycotina</taxon>
        <taxon>Dothideomycetes</taxon>
        <taxon>Dothideomycetes incertae sedis</taxon>
        <taxon>Botryosphaeriales</taxon>
        <taxon>Phyllostictaceae</taxon>
        <taxon>Phyllosticta</taxon>
    </lineage>
</organism>
<feature type="region of interest" description="Disordered" evidence="1">
    <location>
        <begin position="299"/>
        <end position="322"/>
    </location>
</feature>
<evidence type="ECO:0000313" key="2">
    <source>
        <dbReference type="EMBL" id="KAK7535793.1"/>
    </source>
</evidence>
<feature type="region of interest" description="Disordered" evidence="1">
    <location>
        <begin position="155"/>
        <end position="287"/>
    </location>
</feature>
<feature type="compositionally biased region" description="Polar residues" evidence="1">
    <location>
        <begin position="26"/>
        <end position="37"/>
    </location>
</feature>
<dbReference type="GeneID" id="92036953"/>
<sequence length="448" mass="49507">MPLVDKGDIQEDNGKPWASKEMRPTGNMSMSKEQSSTAPAALQDVQFAAAAVCKEHSYTAVGALWKQSFVAAAVSKDHSCTAWFRPVDPDKQLRSQFGLVFGVQFPRDTSIGSSAGQSKPFTDLDQQGSNVQSSSFRTLFGPAVSPSYRSAKRLPRHKRLVTEESADTESPIDLTALPSSPMSPISPSPCQSLCQPPHIELDGRSTSPGGPRDNDNMSLGDFERKSDGENNWDAASTRDLAGYEHPSDDESTTRDKPSDSEDDLFVRTRRSKSIAPPGELKRPLPLSDWEIQAADESAAIARSAKRPKMDPQPESGSTKVWRKNPAHPYAAESQEILAWTSTEHPNGKRDWSIIDGPNSLIPRRIMKAKEPTRKTCRDKQIQQFDETEFMIELQANAMLHLKIFFPDLKAWDILEGESNFRGQSGPVRRHPPGPFITPLFVHGGRSGR</sequence>
<dbReference type="Proteomes" id="UP001360953">
    <property type="component" value="Unassembled WGS sequence"/>
</dbReference>
<feature type="region of interest" description="Disordered" evidence="1">
    <location>
        <begin position="1"/>
        <end position="37"/>
    </location>
</feature>
<dbReference type="RefSeq" id="XP_066654209.1">
    <property type="nucleotide sequence ID" value="XM_066804047.1"/>
</dbReference>
<evidence type="ECO:0000313" key="3">
    <source>
        <dbReference type="Proteomes" id="UP001360953"/>
    </source>
</evidence>
<gene>
    <name evidence="2" type="ORF">J3D65DRAFT_697468</name>
</gene>
<feature type="compositionally biased region" description="Basic and acidic residues" evidence="1">
    <location>
        <begin position="1"/>
        <end position="23"/>
    </location>
</feature>
<feature type="compositionally biased region" description="Basic and acidic residues" evidence="1">
    <location>
        <begin position="241"/>
        <end position="259"/>
    </location>
</feature>
<name>A0ABR1LKR0_9PEZI</name>
<protein>
    <submittedName>
        <fullName evidence="2">Uncharacterized protein</fullName>
    </submittedName>
</protein>